<keyword evidence="3" id="KW-1185">Reference proteome</keyword>
<dbReference type="InterPro" id="IPR048000">
    <property type="entry name" value="TnsA-like"/>
</dbReference>
<feature type="region of interest" description="Disordered" evidence="1">
    <location>
        <begin position="176"/>
        <end position="197"/>
    </location>
</feature>
<proteinExistence type="predicted"/>
<accession>A0ABX2A2G5</accession>
<evidence type="ECO:0000313" key="2">
    <source>
        <dbReference type="EMBL" id="NOV97034.1"/>
    </source>
</evidence>
<organism evidence="2 3">
    <name type="scientific">Isoptericola halotolerans</name>
    <dbReference type="NCBI Taxonomy" id="300560"/>
    <lineage>
        <taxon>Bacteria</taxon>
        <taxon>Bacillati</taxon>
        <taxon>Actinomycetota</taxon>
        <taxon>Actinomycetes</taxon>
        <taxon>Micrococcales</taxon>
        <taxon>Promicromonosporaceae</taxon>
        <taxon>Isoptericola</taxon>
    </lineage>
</organism>
<reference evidence="2 3" key="1">
    <citation type="submission" date="2020-05" db="EMBL/GenBank/DDBJ databases">
        <title>Genomic Encyclopedia of Type Strains, Phase III (KMG-III): the genomes of soil and plant-associated and newly described type strains.</title>
        <authorList>
            <person name="Whitman W."/>
        </authorList>
    </citation>
    <scope>NUCLEOTIDE SEQUENCE [LARGE SCALE GENOMIC DNA]</scope>
    <source>
        <strain evidence="2 3">KCTC 19046</strain>
    </source>
</reference>
<evidence type="ECO:0008006" key="4">
    <source>
        <dbReference type="Google" id="ProtNLM"/>
    </source>
</evidence>
<dbReference type="Proteomes" id="UP000757540">
    <property type="component" value="Unassembled WGS sequence"/>
</dbReference>
<protein>
    <recommendedName>
        <fullName evidence="4">TnsA-like heteromeric transposase endonuclease subunit</fullName>
    </recommendedName>
</protein>
<evidence type="ECO:0000313" key="3">
    <source>
        <dbReference type="Proteomes" id="UP000757540"/>
    </source>
</evidence>
<feature type="compositionally biased region" description="Polar residues" evidence="1">
    <location>
        <begin position="186"/>
        <end position="197"/>
    </location>
</feature>
<evidence type="ECO:0000256" key="1">
    <source>
        <dbReference type="SAM" id="MobiDB-lite"/>
    </source>
</evidence>
<sequence>MPVATGEVQVTYVTGPGDDVTADISKVDARQLVEGSPVRHFPVYVGRRNYSGYFWSSTMSRHVVYESLLELSWLWLADFDPSVARIAAQPMRLRGHDGDRVRNRIPDFVSPHRDGTVRVVDVKPKTMLAKDEVETSLAWTRGVCRSCGWECEIWTGPDTTTLRNVQWIAAARQPHMSASLDARATTAPTRSSPRSAP</sequence>
<comment type="caution">
    <text evidence="2">The sequence shown here is derived from an EMBL/GenBank/DDBJ whole genome shotgun (WGS) entry which is preliminary data.</text>
</comment>
<gene>
    <name evidence="2" type="ORF">HDG69_001609</name>
</gene>
<dbReference type="RefSeq" id="WP_171783291.1">
    <property type="nucleotide sequence ID" value="NZ_BAAAML010000014.1"/>
</dbReference>
<dbReference type="NCBIfam" id="NF033179">
    <property type="entry name" value="TnsA_like_Actin"/>
    <property type="match status" value="1"/>
</dbReference>
<name>A0ABX2A2G5_9MICO</name>
<dbReference type="EMBL" id="JABEZU010000002">
    <property type="protein sequence ID" value="NOV97034.1"/>
    <property type="molecule type" value="Genomic_DNA"/>
</dbReference>